<gene>
    <name evidence="2" type="ORF">B0537_12560</name>
</gene>
<organism evidence="2 3">
    <name type="scientific">Desulforamulus ferrireducens</name>
    <dbReference type="NCBI Taxonomy" id="1833852"/>
    <lineage>
        <taxon>Bacteria</taxon>
        <taxon>Bacillati</taxon>
        <taxon>Bacillota</taxon>
        <taxon>Clostridia</taxon>
        <taxon>Eubacteriales</taxon>
        <taxon>Peptococcaceae</taxon>
        <taxon>Desulforamulus</taxon>
    </lineage>
</organism>
<dbReference type="OrthoDB" id="86584at2"/>
<evidence type="ECO:0000256" key="1">
    <source>
        <dbReference type="SAM" id="Phobius"/>
    </source>
</evidence>
<dbReference type="AlphaFoldDB" id="A0A1S6IYK3"/>
<dbReference type="RefSeq" id="WP_077714884.1">
    <property type="nucleotide sequence ID" value="NZ_CP019698.1"/>
</dbReference>
<proteinExistence type="predicted"/>
<accession>A0A1S6IYK3</accession>
<name>A0A1S6IYK3_9FIRM</name>
<keyword evidence="1" id="KW-0472">Membrane</keyword>
<keyword evidence="1" id="KW-0812">Transmembrane</keyword>
<reference evidence="2 3" key="1">
    <citation type="journal article" date="2016" name="Int. J. Syst. Evol. Microbiol.">
        <title>Desulfotomaculum ferrireducens sp. nov., a moderately thermophilic sulfate-reducing and dissimilatory Fe(III)-reducing bacterium isolated from compost.</title>
        <authorList>
            <person name="Yang G."/>
            <person name="Guo J."/>
            <person name="Zhuang L."/>
            <person name="Yuan Y."/>
            <person name="Zhou S."/>
        </authorList>
    </citation>
    <scope>NUCLEOTIDE SEQUENCE [LARGE SCALE GENOMIC DNA]</scope>
    <source>
        <strain evidence="2 3">GSS09</strain>
    </source>
</reference>
<protein>
    <recommendedName>
        <fullName evidence="4">Lysine-N-methylase</fullName>
    </recommendedName>
</protein>
<feature type="transmembrane region" description="Helical" evidence="1">
    <location>
        <begin position="339"/>
        <end position="357"/>
    </location>
</feature>
<dbReference type="STRING" id="1833852.B0537_12560"/>
<dbReference type="NCBIfam" id="NF038110">
    <property type="entry name" value="Lys_methyl_FliB"/>
    <property type="match status" value="1"/>
</dbReference>
<keyword evidence="3" id="KW-1185">Reference proteome</keyword>
<dbReference type="EMBL" id="CP019698">
    <property type="protein sequence ID" value="AQS59841.1"/>
    <property type="molecule type" value="Genomic_DNA"/>
</dbReference>
<dbReference type="Proteomes" id="UP000189464">
    <property type="component" value="Chromosome"/>
</dbReference>
<dbReference type="KEGG" id="dfg:B0537_12560"/>
<keyword evidence="1" id="KW-1133">Transmembrane helix</keyword>
<sequence length="415" mass="48033">MAAKHYLIPDYILNFKCAMCTECCKRWRIDIDKKTVDKYEQYAAADQEFAALVENNLKKNKDGRAFIQLKQRDKTAITEVEGEKKEITVQEARVCPFLDEEGFCAIQRKFGIEALSDTCKIFPRNIAFTERGYEMAFTYACAAAANTLKKKEPVEFYMDPQGFDFPTLNGHLTKIGDVLERKKAGKTSYFEVEELLIDIMQFREMDVDTRLILAGIVVDKLKDGDTAGIRKYLQNLDETLIDQLKNIPSQPLFMMKLVKEAVDKRILGGITESNLSKLIALSYIQLKLLDEAIISNAKVESLLENYNKYYKPYVSGISHIYENYFVNFIFSKKFYTHKYMDAFFLMIFFYTLIRFFTICSCMAEERNVDEDMVVGVINAIERSIGHNSSFYEDVLKKIKQGDYHRLPYVLSLINL</sequence>
<evidence type="ECO:0000313" key="2">
    <source>
        <dbReference type="EMBL" id="AQS59841.1"/>
    </source>
</evidence>
<evidence type="ECO:0000313" key="3">
    <source>
        <dbReference type="Proteomes" id="UP000189464"/>
    </source>
</evidence>
<evidence type="ECO:0008006" key="4">
    <source>
        <dbReference type="Google" id="ProtNLM"/>
    </source>
</evidence>